<feature type="compositionally biased region" description="Basic and acidic residues" evidence="3">
    <location>
        <begin position="1052"/>
        <end position="1063"/>
    </location>
</feature>
<dbReference type="PANTHER" id="PTHR12281:SF31">
    <property type="entry name" value="DCN1-LIKE PROTEIN 3"/>
    <property type="match status" value="1"/>
</dbReference>
<keyword evidence="6" id="KW-1185">Reference proteome</keyword>
<gene>
    <name evidence="5" type="ORF">HO133_001432</name>
</gene>
<evidence type="ECO:0000259" key="4">
    <source>
        <dbReference type="PROSITE" id="PS51229"/>
    </source>
</evidence>
<feature type="region of interest" description="Disordered" evidence="3">
    <location>
        <begin position="418"/>
        <end position="591"/>
    </location>
</feature>
<feature type="region of interest" description="Disordered" evidence="3">
    <location>
        <begin position="858"/>
        <end position="909"/>
    </location>
</feature>
<dbReference type="Pfam" id="PF03556">
    <property type="entry name" value="Cullin_binding"/>
    <property type="match status" value="1"/>
</dbReference>
<reference evidence="5 6" key="1">
    <citation type="journal article" date="2020" name="Genomics">
        <title>Complete, high-quality genomes from long-read metagenomic sequencing of two wolf lichen thalli reveals enigmatic genome architecture.</title>
        <authorList>
            <person name="McKenzie S.K."/>
            <person name="Walston R.F."/>
            <person name="Allen J.L."/>
        </authorList>
    </citation>
    <scope>NUCLEOTIDE SEQUENCE [LARGE SCALE GENOMIC DNA]</scope>
    <source>
        <strain evidence="5">WasteWater1</strain>
    </source>
</reference>
<dbReference type="SUPFAM" id="SSF46934">
    <property type="entry name" value="UBA-like"/>
    <property type="match status" value="1"/>
</dbReference>
<dbReference type="Gene3D" id="1.10.8.10">
    <property type="entry name" value="DNA helicase RuvA subunit, C-terminal domain"/>
    <property type="match status" value="1"/>
</dbReference>
<dbReference type="GO" id="GO:0032182">
    <property type="term" value="F:ubiquitin-like protein binding"/>
    <property type="evidence" value="ECO:0007669"/>
    <property type="project" value="TreeGrafter"/>
</dbReference>
<dbReference type="EMBL" id="JACCJB010000012">
    <property type="protein sequence ID" value="KAF6222346.1"/>
    <property type="molecule type" value="Genomic_DNA"/>
</dbReference>
<keyword evidence="1" id="KW-0833">Ubl conjugation pathway</keyword>
<feature type="compositionally biased region" description="Basic and acidic residues" evidence="3">
    <location>
        <begin position="440"/>
        <end position="449"/>
    </location>
</feature>
<feature type="compositionally biased region" description="Low complexity" evidence="3">
    <location>
        <begin position="418"/>
        <end position="434"/>
    </location>
</feature>
<feature type="compositionally biased region" description="Polar residues" evidence="3">
    <location>
        <begin position="502"/>
        <end position="513"/>
    </location>
</feature>
<dbReference type="PROSITE" id="PS51229">
    <property type="entry name" value="DCUN1"/>
    <property type="match status" value="1"/>
</dbReference>
<feature type="domain" description="DCUN1" evidence="4">
    <location>
        <begin position="1228"/>
        <end position="1429"/>
    </location>
</feature>
<feature type="region of interest" description="Disordered" evidence="3">
    <location>
        <begin position="645"/>
        <end position="666"/>
    </location>
</feature>
<feature type="region of interest" description="Disordered" evidence="3">
    <location>
        <begin position="932"/>
        <end position="1159"/>
    </location>
</feature>
<dbReference type="InterPro" id="IPR009060">
    <property type="entry name" value="UBA-like_sf"/>
</dbReference>
<evidence type="ECO:0000313" key="5">
    <source>
        <dbReference type="EMBL" id="KAF6222346.1"/>
    </source>
</evidence>
<evidence type="ECO:0000256" key="3">
    <source>
        <dbReference type="SAM" id="MobiDB-lite"/>
    </source>
</evidence>
<sequence length="1446" mass="160389">MPSSYTPQQKAQISQFVGFTSTKDSVAAKHLKSHGWNVEQAIDAKTRMLTAEEQWKIIQEEERRTGGGRRKKKSLMEQLEDMGGFGDDPDSEEAIREDLERTDTRHPLQNSQGSISECEVSFGESSFWESRKRLFNSWIFQANRPRSWIKKKDLPFFFRFALRRPIMDERSFQATLQAMNLQLETPMGDVRQPHTRPIGRSRELMFGIDVGQEKNSHVSSRYRRVLPRGAAENMDRVREEASRMVQHDDEDVQQLTRRQLWTVYEHVQNGSVPLETAAWHYRDTFNNADMSDETLLICLQQFGMPTDHIPTKERSARRVSAHRHFSSGVEMFREEIENFPVLDLDEKEGRIVKELVNYIGLYRSGAFQEHEVIPMIQHCLEGLPLEVNVISDILTDLDKDEQTAAILMWEDACFNDNSSVSSEPLVISSSSSSSSEEENERSHEDRENPLRAIVAPDPHANEGRDHAAAAALPVDGSKSPGGPTTEDMDYRGDFKENESEQSEAMSIDQTSKSPPAVPPGERPNVYSYANEAESSVQPPGTPRPKPASLAPATEQSASEADVESDREPPRHRANVGRRRPSSPDNGMTTGIWGLLMPTKEARKLAYKMKLPQDTIDEQVRSISPRRTKRRRASYAKTIVTFPKSKRKASMALHGDTPLKSPKHGDHSDLFAREGEDQETFVLSHFDRDAIRSEDMCMRCLRLPCECVYGSSPRSRAEPECPKCLQQLCKCGQFPQLDEAVPTAPPSANQSVDALKAKLADRTRPQPTKQSVTLLAYLARMLDNDNVLASIKQLERLHPANTIIADTKAILDHIQQGIGAGEDLNTDGEDDQEAIRILHVLIQSSRTLVDYSQRLHREATEGNTSITSADHCQDELGEGPDLESSLLNSSSGHEYVLAPPSKPVASGAASPEIQSNVANRSFFQAIDTPLGKGVSPYIPTPAPDSSVPRLESSSDIEDAAQPSRFQAGAFPGSSAAGDPSRAETHSSSSAGGEFATAGGHPSPADIPSDSPAGGPPSSTADLSEQVSASPIDAEDGTDYDTFGASLTRQPYSDLRDTGNGEAETRSLPSPRPGVRGLQRDVSPPSPRPEAKQLPTSIPPPSPRPPLMELPESTPPATPRLASKDLSKNTNATAQSCLKSPSFDSLPLWPAQPGRPEKAGKEWMNMTPKKALEYAKEEAFSHGKTLAFYLEERRAVRTRIKKENDFANTNLSNHSFFQSSNGLSGSSGTSNTPALNKIFDKYRDNAAEEPDKIGIEGSMRYLTDLGVKLDEVVVLAVLTELGAPTMGEFTREGFVNGWQSHRAETLPKQQGQIASFRRSLATTPDFFKRIYKQTFLIARLPGQKIVPLETALEYWRLLLTAPSLSWNTASTPWLTLWLEYLEAQWKKSVSKDMWDQTGVFAMKSLEDESMSWWSEDGAWPGVLDEFVFYVREKRGDATGGAESEMDVG</sequence>
<proteinExistence type="predicted"/>
<feature type="compositionally biased region" description="Pro residues" evidence="3">
    <location>
        <begin position="1095"/>
        <end position="1116"/>
    </location>
</feature>
<dbReference type="GO" id="GO:0045116">
    <property type="term" value="P:protein neddylation"/>
    <property type="evidence" value="ECO:0007669"/>
    <property type="project" value="TreeGrafter"/>
</dbReference>
<dbReference type="GO" id="GO:0097602">
    <property type="term" value="F:cullin family protein binding"/>
    <property type="evidence" value="ECO:0007669"/>
    <property type="project" value="TreeGrafter"/>
</dbReference>
<organism evidence="5 6">
    <name type="scientific">Letharia lupina</name>
    <dbReference type="NCBI Taxonomy" id="560253"/>
    <lineage>
        <taxon>Eukaryota</taxon>
        <taxon>Fungi</taxon>
        <taxon>Dikarya</taxon>
        <taxon>Ascomycota</taxon>
        <taxon>Pezizomycotina</taxon>
        <taxon>Lecanoromycetes</taxon>
        <taxon>OSLEUM clade</taxon>
        <taxon>Lecanoromycetidae</taxon>
        <taxon>Lecanorales</taxon>
        <taxon>Lecanorineae</taxon>
        <taxon>Parmeliaceae</taxon>
        <taxon>Letharia</taxon>
    </lineage>
</organism>
<evidence type="ECO:0000256" key="1">
    <source>
        <dbReference type="ARBA" id="ARBA00022786"/>
    </source>
</evidence>
<dbReference type="PANTHER" id="PTHR12281">
    <property type="entry name" value="RP42 RELATED"/>
    <property type="match status" value="1"/>
</dbReference>
<feature type="compositionally biased region" description="Low complexity" evidence="3">
    <location>
        <begin position="1000"/>
        <end position="1020"/>
    </location>
</feature>
<feature type="compositionally biased region" description="Polar residues" evidence="3">
    <location>
        <begin position="860"/>
        <end position="869"/>
    </location>
</feature>
<dbReference type="RefSeq" id="XP_037151781.1">
    <property type="nucleotide sequence ID" value="XM_037292362.1"/>
</dbReference>
<comment type="function">
    <text evidence="2">Neddylation of cullins play an essential role in the regulation of SCF-type complexes activity.</text>
</comment>
<name>A0A8H6CFN4_9LECA</name>
<dbReference type="InterPro" id="IPR042460">
    <property type="entry name" value="DCN1-like_PONY"/>
</dbReference>
<dbReference type="InterPro" id="IPR005176">
    <property type="entry name" value="PONY_dom"/>
</dbReference>
<accession>A0A8H6CFN4</accession>
<dbReference type="GO" id="GO:0031624">
    <property type="term" value="F:ubiquitin conjugating enzyme binding"/>
    <property type="evidence" value="ECO:0007669"/>
    <property type="project" value="TreeGrafter"/>
</dbReference>
<dbReference type="InterPro" id="IPR014764">
    <property type="entry name" value="DCN-prot"/>
</dbReference>
<dbReference type="GeneID" id="59329848"/>
<dbReference type="Gene3D" id="1.10.238.200">
    <property type="entry name" value="Cullin, PONY binding domain"/>
    <property type="match status" value="1"/>
</dbReference>
<feature type="compositionally biased region" description="Basic and acidic residues" evidence="3">
    <location>
        <begin position="488"/>
        <end position="498"/>
    </location>
</feature>
<evidence type="ECO:0000256" key="2">
    <source>
        <dbReference type="RuleBase" id="RU410713"/>
    </source>
</evidence>
<comment type="caution">
    <text evidence="5">The sequence shown here is derived from an EMBL/GenBank/DDBJ whole genome shotgun (WGS) entry which is preliminary data.</text>
</comment>
<evidence type="ECO:0000313" key="6">
    <source>
        <dbReference type="Proteomes" id="UP000593566"/>
    </source>
</evidence>
<protein>
    <recommendedName>
        <fullName evidence="2">Defective in cullin neddylation protein</fullName>
    </recommendedName>
</protein>
<feature type="compositionally biased region" description="Polar residues" evidence="3">
    <location>
        <begin position="1126"/>
        <end position="1141"/>
    </location>
</feature>
<feature type="compositionally biased region" description="Basic residues" evidence="3">
    <location>
        <begin position="571"/>
        <end position="580"/>
    </location>
</feature>
<dbReference type="GO" id="GO:0000151">
    <property type="term" value="C:ubiquitin ligase complex"/>
    <property type="evidence" value="ECO:0007669"/>
    <property type="project" value="TreeGrafter"/>
</dbReference>
<dbReference type="Proteomes" id="UP000593566">
    <property type="component" value="Unassembled WGS sequence"/>
</dbReference>
<dbReference type="Gene3D" id="1.10.238.10">
    <property type="entry name" value="EF-hand"/>
    <property type="match status" value="1"/>
</dbReference>
<dbReference type="Pfam" id="PF14555">
    <property type="entry name" value="UBA_4"/>
    <property type="match status" value="1"/>
</dbReference>